<evidence type="ECO:0000256" key="9">
    <source>
        <dbReference type="ARBA" id="ARBA00022833"/>
    </source>
</evidence>
<dbReference type="InterPro" id="IPR018165">
    <property type="entry name" value="Ala-tRNA-synth_IIc_core"/>
</dbReference>
<evidence type="ECO:0000256" key="6">
    <source>
        <dbReference type="ARBA" id="ARBA00022598"/>
    </source>
</evidence>
<comment type="catalytic activity">
    <reaction evidence="18">
        <text>tRNA(Ala) + L-alanine + ATP = L-alanyl-tRNA(Ala) + AMP + diphosphate</text>
        <dbReference type="Rhea" id="RHEA:12540"/>
        <dbReference type="Rhea" id="RHEA-COMP:9657"/>
        <dbReference type="Rhea" id="RHEA-COMP:9923"/>
        <dbReference type="ChEBI" id="CHEBI:30616"/>
        <dbReference type="ChEBI" id="CHEBI:33019"/>
        <dbReference type="ChEBI" id="CHEBI:57972"/>
        <dbReference type="ChEBI" id="CHEBI:78442"/>
        <dbReference type="ChEBI" id="CHEBI:78497"/>
        <dbReference type="ChEBI" id="CHEBI:456215"/>
        <dbReference type="EC" id="6.1.1.7"/>
    </reaction>
</comment>
<comment type="caution">
    <text evidence="20">The sequence shown here is derived from an EMBL/GenBank/DDBJ whole genome shotgun (WGS) entry which is preliminary data.</text>
</comment>
<keyword evidence="21" id="KW-1185">Reference proteome</keyword>
<evidence type="ECO:0000256" key="15">
    <source>
        <dbReference type="ARBA" id="ARBA00023146"/>
    </source>
</evidence>
<evidence type="ECO:0000313" key="20">
    <source>
        <dbReference type="EMBL" id="KAK5965568.1"/>
    </source>
</evidence>
<evidence type="ECO:0000256" key="2">
    <source>
        <dbReference type="ARBA" id="ARBA00008226"/>
    </source>
</evidence>
<dbReference type="GO" id="GO:0046872">
    <property type="term" value="F:metal ion binding"/>
    <property type="evidence" value="ECO:0007669"/>
    <property type="project" value="UniProtKB-KW"/>
</dbReference>
<evidence type="ECO:0000256" key="8">
    <source>
        <dbReference type="ARBA" id="ARBA00022741"/>
    </source>
</evidence>
<keyword evidence="5" id="KW-0820">tRNA-binding</keyword>
<dbReference type="Pfam" id="PF01411">
    <property type="entry name" value="tRNA-synt_2c"/>
    <property type="match status" value="1"/>
</dbReference>
<dbReference type="GO" id="GO:0005524">
    <property type="term" value="F:ATP binding"/>
    <property type="evidence" value="ECO:0007669"/>
    <property type="project" value="UniProtKB-KW"/>
</dbReference>
<keyword evidence="10" id="KW-0067">ATP-binding</keyword>
<keyword evidence="7" id="KW-0479">Metal-binding</keyword>
<keyword evidence="15" id="KW-0030">Aminoacyl-tRNA synthetase</keyword>
<dbReference type="Gene3D" id="3.30.930.10">
    <property type="entry name" value="Bira Bifunctional Protein, Domain 2"/>
    <property type="match status" value="1"/>
</dbReference>
<keyword evidence="9" id="KW-0862">Zinc</keyword>
<evidence type="ECO:0000256" key="3">
    <source>
        <dbReference type="ARBA" id="ARBA00009864"/>
    </source>
</evidence>
<evidence type="ECO:0000256" key="17">
    <source>
        <dbReference type="ARBA" id="ARBA00035137"/>
    </source>
</evidence>
<reference evidence="20 21" key="1">
    <citation type="submission" date="2019-10" db="EMBL/GenBank/DDBJ databases">
        <title>Assembly and Annotation for the nematode Trichostrongylus colubriformis.</title>
        <authorList>
            <person name="Martin J."/>
        </authorList>
    </citation>
    <scope>NUCLEOTIDE SEQUENCE [LARGE SCALE GENOMIC DNA]</scope>
    <source>
        <strain evidence="20">G859</strain>
        <tissue evidence="20">Whole worm</tissue>
    </source>
</reference>
<evidence type="ECO:0000256" key="1">
    <source>
        <dbReference type="ARBA" id="ARBA00004173"/>
    </source>
</evidence>
<keyword evidence="16" id="KW-0687">Ribonucleoprotein</keyword>
<comment type="similarity">
    <text evidence="3">Belongs to the mitochondrion-specific ribosomal protein mS23 family.</text>
</comment>
<keyword evidence="13" id="KW-0689">Ribosomal protein</keyword>
<evidence type="ECO:0000256" key="4">
    <source>
        <dbReference type="ARBA" id="ARBA00013168"/>
    </source>
</evidence>
<keyword evidence="12" id="KW-0648">Protein biosynthesis</keyword>
<dbReference type="EC" id="6.1.1.7" evidence="4"/>
<organism evidence="20 21">
    <name type="scientific">Trichostrongylus colubriformis</name>
    <name type="common">Black scour worm</name>
    <dbReference type="NCBI Taxonomy" id="6319"/>
    <lineage>
        <taxon>Eukaryota</taxon>
        <taxon>Metazoa</taxon>
        <taxon>Ecdysozoa</taxon>
        <taxon>Nematoda</taxon>
        <taxon>Chromadorea</taxon>
        <taxon>Rhabditida</taxon>
        <taxon>Rhabditina</taxon>
        <taxon>Rhabditomorpha</taxon>
        <taxon>Strongyloidea</taxon>
        <taxon>Trichostrongylidae</taxon>
        <taxon>Trichostrongylus</taxon>
    </lineage>
</organism>
<dbReference type="GO" id="GO:0006419">
    <property type="term" value="P:alanyl-tRNA aminoacylation"/>
    <property type="evidence" value="ECO:0007669"/>
    <property type="project" value="InterPro"/>
</dbReference>
<evidence type="ECO:0000256" key="11">
    <source>
        <dbReference type="ARBA" id="ARBA00022884"/>
    </source>
</evidence>
<sequence length="392" mass="44938">MAQSFTRAERSGNIFYRVTGLIRSGQMKWSERPLWYDVYVAHPPLLEHDWNVRKIFYEEDRVRAAFYKKYRGGVMNLESPRESLCEQFIKEYETVKKEFAAPTIEEMKPLSANEVRSTFIEFFKQKKAHTYVHSSSVIPHDDPTLLFANAGMNQFKPLFLGVADPNSDLAKLKRAVNTQKCIRAGGKHNDLDDVGKDVYHHTFFEMLGNWSFGDYFKKEVITWAWELLTEVYGIPAERLYVSYFGGDPKSGIPADEEARSIWLSLGLPENRILPFGMKDNFWEMGDVGPCGPCSEIHFDRIGGRDASHLVNADDPMVVEIWNLVFIQFNREEGGNLRPLPAKHIDCGLGLERLIAVLQEKTSNYDTDMFQPIFKAIQEVGAAPGLICRLYTR</sequence>
<protein>
    <recommendedName>
        <fullName evidence="17">Small ribosomal subunit protein mS23</fullName>
        <ecNumber evidence="4">6.1.1.7</ecNumber>
    </recommendedName>
</protein>
<dbReference type="AlphaFoldDB" id="A0AAN8IDW2"/>
<gene>
    <name evidence="20" type="ORF">GCK32_011725</name>
</gene>
<dbReference type="EMBL" id="WIXE01024463">
    <property type="protein sequence ID" value="KAK5965568.1"/>
    <property type="molecule type" value="Genomic_DNA"/>
</dbReference>
<evidence type="ECO:0000256" key="10">
    <source>
        <dbReference type="ARBA" id="ARBA00022840"/>
    </source>
</evidence>
<dbReference type="GO" id="GO:0004813">
    <property type="term" value="F:alanine-tRNA ligase activity"/>
    <property type="evidence" value="ECO:0007669"/>
    <property type="project" value="UniProtKB-EC"/>
</dbReference>
<dbReference type="FunFam" id="3.30.930.10:FF:000011">
    <property type="entry name" value="Alanine--tRNA ligase, cytoplasmic"/>
    <property type="match status" value="1"/>
</dbReference>
<dbReference type="InterPro" id="IPR050058">
    <property type="entry name" value="Ala-tRNA_ligase"/>
</dbReference>
<dbReference type="PRINTS" id="PR00980">
    <property type="entry name" value="TRNASYNTHALA"/>
</dbReference>
<dbReference type="InterPro" id="IPR018164">
    <property type="entry name" value="Ala-tRNA-synth_IIc_N"/>
</dbReference>
<evidence type="ECO:0000313" key="21">
    <source>
        <dbReference type="Proteomes" id="UP001331761"/>
    </source>
</evidence>
<proteinExistence type="inferred from homology"/>
<evidence type="ECO:0000256" key="5">
    <source>
        <dbReference type="ARBA" id="ARBA00022555"/>
    </source>
</evidence>
<dbReference type="InterPro" id="IPR002318">
    <property type="entry name" value="Ala-tRNA-lgiase_IIc"/>
</dbReference>
<accession>A0AAN8IDW2</accession>
<evidence type="ECO:0000259" key="19">
    <source>
        <dbReference type="PROSITE" id="PS50860"/>
    </source>
</evidence>
<dbReference type="GO" id="GO:0000049">
    <property type="term" value="F:tRNA binding"/>
    <property type="evidence" value="ECO:0007669"/>
    <property type="project" value="UniProtKB-KW"/>
</dbReference>
<evidence type="ECO:0000256" key="18">
    <source>
        <dbReference type="ARBA" id="ARBA00048300"/>
    </source>
</evidence>
<keyword evidence="14" id="KW-0496">Mitochondrion</keyword>
<evidence type="ECO:0000256" key="13">
    <source>
        <dbReference type="ARBA" id="ARBA00022980"/>
    </source>
</evidence>
<dbReference type="InterPro" id="IPR059242">
    <property type="entry name" value="mS23_dom"/>
</dbReference>
<dbReference type="InterPro" id="IPR045864">
    <property type="entry name" value="aa-tRNA-synth_II/BPL/LPL"/>
</dbReference>
<comment type="similarity">
    <text evidence="2">Belongs to the class-II aminoacyl-tRNA synthetase family.</text>
</comment>
<dbReference type="Proteomes" id="UP001331761">
    <property type="component" value="Unassembled WGS sequence"/>
</dbReference>
<dbReference type="CDD" id="cd00673">
    <property type="entry name" value="AlaRS_core"/>
    <property type="match status" value="1"/>
</dbReference>
<dbReference type="SUPFAM" id="SSF55681">
    <property type="entry name" value="Class II aaRS and biotin synthetases"/>
    <property type="match status" value="1"/>
</dbReference>
<dbReference type="PANTHER" id="PTHR11777:SF9">
    <property type="entry name" value="ALANINE--TRNA LIGASE, CYTOPLASMIC"/>
    <property type="match status" value="1"/>
</dbReference>
<keyword evidence="6 20" id="KW-0436">Ligase</keyword>
<comment type="subcellular location">
    <subcellularLocation>
        <location evidence="1">Mitochondrion</location>
    </subcellularLocation>
</comment>
<name>A0AAN8IDW2_TRICO</name>
<dbReference type="GO" id="GO:0003735">
    <property type="term" value="F:structural constituent of ribosome"/>
    <property type="evidence" value="ECO:0007669"/>
    <property type="project" value="InterPro"/>
</dbReference>
<evidence type="ECO:0000256" key="16">
    <source>
        <dbReference type="ARBA" id="ARBA00023274"/>
    </source>
</evidence>
<evidence type="ECO:0000256" key="12">
    <source>
        <dbReference type="ARBA" id="ARBA00022917"/>
    </source>
</evidence>
<dbReference type="Pfam" id="PF10484">
    <property type="entry name" value="MRP-S23"/>
    <property type="match status" value="1"/>
</dbReference>
<feature type="non-terminal residue" evidence="20">
    <location>
        <position position="392"/>
    </location>
</feature>
<keyword evidence="11" id="KW-0694">RNA-binding</keyword>
<dbReference type="PROSITE" id="PS50860">
    <property type="entry name" value="AA_TRNA_LIGASE_II_ALA"/>
    <property type="match status" value="1"/>
</dbReference>
<dbReference type="CDD" id="cd23701">
    <property type="entry name" value="At1g26750"/>
    <property type="match status" value="1"/>
</dbReference>
<evidence type="ECO:0000256" key="14">
    <source>
        <dbReference type="ARBA" id="ARBA00023128"/>
    </source>
</evidence>
<feature type="domain" description="Alanyl-transfer RNA synthetases family profile" evidence="19">
    <location>
        <begin position="110"/>
        <end position="392"/>
    </location>
</feature>
<dbReference type="PANTHER" id="PTHR11777">
    <property type="entry name" value="ALANYL-TRNA SYNTHETASE"/>
    <property type="match status" value="1"/>
</dbReference>
<evidence type="ECO:0000256" key="7">
    <source>
        <dbReference type="ARBA" id="ARBA00022723"/>
    </source>
</evidence>
<dbReference type="InterPro" id="IPR023611">
    <property type="entry name" value="mS23_dom_met"/>
</dbReference>
<dbReference type="GO" id="GO:0002161">
    <property type="term" value="F:aminoacyl-tRNA deacylase activity"/>
    <property type="evidence" value="ECO:0007669"/>
    <property type="project" value="TreeGrafter"/>
</dbReference>
<keyword evidence="8" id="KW-0547">Nucleotide-binding</keyword>
<dbReference type="GO" id="GO:0005840">
    <property type="term" value="C:ribosome"/>
    <property type="evidence" value="ECO:0007669"/>
    <property type="project" value="InterPro"/>
</dbReference>
<dbReference type="GO" id="GO:0005739">
    <property type="term" value="C:mitochondrion"/>
    <property type="evidence" value="ECO:0007669"/>
    <property type="project" value="TreeGrafter"/>
</dbReference>